<keyword evidence="4 5" id="KW-0472">Membrane</keyword>
<keyword evidence="8" id="KW-1185">Reference proteome</keyword>
<evidence type="ECO:0000256" key="3">
    <source>
        <dbReference type="ARBA" id="ARBA00022989"/>
    </source>
</evidence>
<evidence type="ECO:0000256" key="5">
    <source>
        <dbReference type="SAM" id="Phobius"/>
    </source>
</evidence>
<feature type="transmembrane region" description="Helical" evidence="5">
    <location>
        <begin position="131"/>
        <end position="152"/>
    </location>
</feature>
<dbReference type="AlphaFoldDB" id="A0A061SVI7"/>
<dbReference type="GO" id="GO:0008610">
    <property type="term" value="P:lipid biosynthetic process"/>
    <property type="evidence" value="ECO:0007669"/>
    <property type="project" value="InterPro"/>
</dbReference>
<feature type="transmembrane region" description="Helical" evidence="5">
    <location>
        <begin position="34"/>
        <end position="59"/>
    </location>
</feature>
<feature type="domain" description="Fatty acid hydroxylase" evidence="6">
    <location>
        <begin position="175"/>
        <end position="302"/>
    </location>
</feature>
<organism evidence="7 8">
    <name type="scientific">Sulfitobacter mediterraneus</name>
    <dbReference type="NCBI Taxonomy" id="83219"/>
    <lineage>
        <taxon>Bacteria</taxon>
        <taxon>Pseudomonadati</taxon>
        <taxon>Pseudomonadota</taxon>
        <taxon>Alphaproteobacteria</taxon>
        <taxon>Rhodobacterales</taxon>
        <taxon>Roseobacteraceae</taxon>
        <taxon>Sulfitobacter</taxon>
    </lineage>
</organism>
<comment type="caution">
    <text evidence="7">The sequence shown here is derived from an EMBL/GenBank/DDBJ whole genome shotgun (WGS) entry which is preliminary data.</text>
</comment>
<dbReference type="InterPro" id="IPR050307">
    <property type="entry name" value="Sterol_Desaturase_Related"/>
</dbReference>
<gene>
    <name evidence="7" type="ORF">PM02_05665</name>
</gene>
<keyword evidence="2 5" id="KW-0812">Transmembrane</keyword>
<comment type="subcellular location">
    <subcellularLocation>
        <location evidence="1">Membrane</location>
    </subcellularLocation>
</comment>
<dbReference type="GO" id="GO:0005506">
    <property type="term" value="F:iron ion binding"/>
    <property type="evidence" value="ECO:0007669"/>
    <property type="project" value="InterPro"/>
</dbReference>
<dbReference type="PANTHER" id="PTHR11863">
    <property type="entry name" value="STEROL DESATURASE"/>
    <property type="match status" value="1"/>
</dbReference>
<dbReference type="Pfam" id="PF04116">
    <property type="entry name" value="FA_hydroxylase"/>
    <property type="match status" value="1"/>
</dbReference>
<dbReference type="RefSeq" id="WP_037906127.1">
    <property type="nucleotide sequence ID" value="NZ_JEMU01000004.1"/>
</dbReference>
<reference evidence="7 8" key="1">
    <citation type="journal article" date="2014" name="Genome Announc.">
        <title>Draft Genome Sequences of Two Isolates of the Roseobacter Group, Sulfitobacter sp. Strains 3SOLIMAR09 and 1FIGIMAR09, from Harbors of Mallorca Island (Mediterranean Sea).</title>
        <authorList>
            <person name="Mas-Llado M."/>
            <person name="Pina-Villalonga J.M."/>
            <person name="Brunet-Galmes I."/>
            <person name="Nogales B."/>
            <person name="Bosch R."/>
        </authorList>
    </citation>
    <scope>NUCLEOTIDE SEQUENCE [LARGE SCALE GENOMIC DNA]</scope>
    <source>
        <strain evidence="7 8">1FIGIMAR09</strain>
    </source>
</reference>
<dbReference type="GO" id="GO:0016020">
    <property type="term" value="C:membrane"/>
    <property type="evidence" value="ECO:0007669"/>
    <property type="project" value="UniProtKB-SubCell"/>
</dbReference>
<dbReference type="GO" id="GO:0016491">
    <property type="term" value="F:oxidoreductase activity"/>
    <property type="evidence" value="ECO:0007669"/>
    <property type="project" value="InterPro"/>
</dbReference>
<dbReference type="eggNOG" id="COG3000">
    <property type="taxonomic scope" value="Bacteria"/>
</dbReference>
<dbReference type="InterPro" id="IPR006694">
    <property type="entry name" value="Fatty_acid_hydroxylase"/>
</dbReference>
<evidence type="ECO:0000256" key="2">
    <source>
        <dbReference type="ARBA" id="ARBA00022692"/>
    </source>
</evidence>
<name>A0A061SVI7_9RHOB</name>
<feature type="transmembrane region" description="Helical" evidence="5">
    <location>
        <begin position="246"/>
        <end position="265"/>
    </location>
</feature>
<dbReference type="EMBL" id="JEMU01000004">
    <property type="protein sequence ID" value="KAJ03803.1"/>
    <property type="molecule type" value="Genomic_DNA"/>
</dbReference>
<sequence length="323" mass="38611">MSDMRREWNHEPDLPLQVSPLWQWPPKPLHVFKWYAGAWFFFTINMAILGLAFGSYFWLSPQLDQTLMWDFSWVSLIFLRNFVLFVIVAGGLHLWFHTYAVQGQDKKYDPRPFPRKGRMFSFNSQVLDNMFWSLASGVTIWSGFEVLLWWALSNGFAPLTTFAQTPVWFIAFFFFVPVWESFYFYWIHRLLHSNLLYRFHALHHRNTDVGPWSGLSMHPLEHLMFFGTVAIHFVLPTHPVHVIFHLMYYALYAVTTHTGFEGLWFRNLKRVHLGMFHHQIHHRYFEVNYGSLDVPWDKVFGSFHDGTPEGKARMKERLRSRKR</sequence>
<dbReference type="Proteomes" id="UP000027337">
    <property type="component" value="Unassembled WGS sequence"/>
</dbReference>
<dbReference type="STRING" id="83219.PM02_05665"/>
<keyword evidence="3 5" id="KW-1133">Transmembrane helix</keyword>
<evidence type="ECO:0000256" key="4">
    <source>
        <dbReference type="ARBA" id="ARBA00023136"/>
    </source>
</evidence>
<evidence type="ECO:0000313" key="7">
    <source>
        <dbReference type="EMBL" id="KAJ03803.1"/>
    </source>
</evidence>
<accession>A0A061SVI7</accession>
<evidence type="ECO:0000313" key="8">
    <source>
        <dbReference type="Proteomes" id="UP000027337"/>
    </source>
</evidence>
<feature type="transmembrane region" description="Helical" evidence="5">
    <location>
        <begin position="71"/>
        <end position="96"/>
    </location>
</feature>
<proteinExistence type="predicted"/>
<protein>
    <submittedName>
        <fullName evidence="7">Desaturase</fullName>
    </submittedName>
</protein>
<evidence type="ECO:0000256" key="1">
    <source>
        <dbReference type="ARBA" id="ARBA00004370"/>
    </source>
</evidence>
<evidence type="ECO:0000259" key="6">
    <source>
        <dbReference type="Pfam" id="PF04116"/>
    </source>
</evidence>
<feature type="transmembrane region" description="Helical" evidence="5">
    <location>
        <begin position="167"/>
        <end position="186"/>
    </location>
</feature>